<feature type="domain" description="UvrD-like helicase ATP-binding" evidence="7">
    <location>
        <begin position="2"/>
        <end position="236"/>
    </location>
</feature>
<evidence type="ECO:0000256" key="3">
    <source>
        <dbReference type="ARBA" id="ARBA00022806"/>
    </source>
</evidence>
<dbReference type="GO" id="GO:0016787">
    <property type="term" value="F:hydrolase activity"/>
    <property type="evidence" value="ECO:0007669"/>
    <property type="project" value="UniProtKB-UniRule"/>
</dbReference>
<dbReference type="OrthoDB" id="9810135at2"/>
<comment type="caution">
    <text evidence="8">The sequence shown here is derived from an EMBL/GenBank/DDBJ whole genome shotgun (WGS) entry which is preliminary data.</text>
</comment>
<keyword evidence="3 5" id="KW-0347">Helicase</keyword>
<dbReference type="InterPro" id="IPR027417">
    <property type="entry name" value="P-loop_NTPase"/>
</dbReference>
<dbReference type="Proteomes" id="UP000433493">
    <property type="component" value="Unassembled WGS sequence"/>
</dbReference>
<dbReference type="SUPFAM" id="SSF52540">
    <property type="entry name" value="P-loop containing nucleoside triphosphate hydrolases"/>
    <property type="match status" value="1"/>
</dbReference>
<evidence type="ECO:0000256" key="5">
    <source>
        <dbReference type="PROSITE-ProRule" id="PRU00560"/>
    </source>
</evidence>
<dbReference type="Pfam" id="PF13245">
    <property type="entry name" value="AAA_19"/>
    <property type="match status" value="1"/>
</dbReference>
<dbReference type="RefSeq" id="WP_158053431.1">
    <property type="nucleotide sequence ID" value="NZ_WBKB01000013.1"/>
</dbReference>
<dbReference type="GO" id="GO:0000725">
    <property type="term" value="P:recombinational repair"/>
    <property type="evidence" value="ECO:0007669"/>
    <property type="project" value="TreeGrafter"/>
</dbReference>
<dbReference type="GO" id="GO:0003677">
    <property type="term" value="F:DNA binding"/>
    <property type="evidence" value="ECO:0007669"/>
    <property type="project" value="InterPro"/>
</dbReference>
<evidence type="ECO:0000313" key="8">
    <source>
        <dbReference type="EMBL" id="KAB1640689.1"/>
    </source>
</evidence>
<organism evidence="8 9">
    <name type="scientific">Gulosibacter chungangensis</name>
    <dbReference type="NCBI Taxonomy" id="979746"/>
    <lineage>
        <taxon>Bacteria</taxon>
        <taxon>Bacillati</taxon>
        <taxon>Actinomycetota</taxon>
        <taxon>Actinomycetes</taxon>
        <taxon>Micrococcales</taxon>
        <taxon>Microbacteriaceae</taxon>
        <taxon>Gulosibacter</taxon>
    </lineage>
</organism>
<dbReference type="InterPro" id="IPR000212">
    <property type="entry name" value="DNA_helicase_UvrD/REP"/>
</dbReference>
<evidence type="ECO:0000313" key="9">
    <source>
        <dbReference type="Proteomes" id="UP000433493"/>
    </source>
</evidence>
<accession>A0A7J5B7I9</accession>
<proteinExistence type="predicted"/>
<dbReference type="InterPro" id="IPR027785">
    <property type="entry name" value="UvrD-like_helicase_C"/>
</dbReference>
<dbReference type="Gene3D" id="3.40.50.300">
    <property type="entry name" value="P-loop containing nucleotide triphosphate hydrolases"/>
    <property type="match status" value="2"/>
</dbReference>
<evidence type="ECO:0000256" key="1">
    <source>
        <dbReference type="ARBA" id="ARBA00022741"/>
    </source>
</evidence>
<keyword evidence="1 5" id="KW-0547">Nucleotide-binding</keyword>
<gene>
    <name evidence="8" type="ORF">F8O05_14310</name>
</gene>
<dbReference type="PROSITE" id="PS51198">
    <property type="entry name" value="UVRD_HELICASE_ATP_BIND"/>
    <property type="match status" value="1"/>
</dbReference>
<dbReference type="EMBL" id="WBKB01000013">
    <property type="protein sequence ID" value="KAB1640689.1"/>
    <property type="molecule type" value="Genomic_DNA"/>
</dbReference>
<dbReference type="GO" id="GO:0005524">
    <property type="term" value="F:ATP binding"/>
    <property type="evidence" value="ECO:0007669"/>
    <property type="project" value="UniProtKB-UniRule"/>
</dbReference>
<dbReference type="PANTHER" id="PTHR11070:SF2">
    <property type="entry name" value="ATP-DEPENDENT DNA HELICASE SRS2"/>
    <property type="match status" value="1"/>
</dbReference>
<dbReference type="Pfam" id="PF13538">
    <property type="entry name" value="UvrD_C_2"/>
    <property type="match status" value="1"/>
</dbReference>
<keyword evidence="4 5" id="KW-0067">ATP-binding</keyword>
<feature type="compositionally biased region" description="Basic and acidic residues" evidence="6">
    <location>
        <begin position="384"/>
        <end position="400"/>
    </location>
</feature>
<name>A0A7J5B7I9_9MICO</name>
<feature type="binding site" evidence="5">
    <location>
        <begin position="23"/>
        <end position="30"/>
    </location>
    <ligand>
        <name>ATP</name>
        <dbReference type="ChEBI" id="CHEBI:30616"/>
    </ligand>
</feature>
<dbReference type="AlphaFoldDB" id="A0A7J5B7I9"/>
<keyword evidence="2 5" id="KW-0378">Hydrolase</keyword>
<evidence type="ECO:0000256" key="4">
    <source>
        <dbReference type="ARBA" id="ARBA00022840"/>
    </source>
</evidence>
<dbReference type="Gene3D" id="1.10.486.10">
    <property type="entry name" value="PCRA, domain 4"/>
    <property type="match status" value="1"/>
</dbReference>
<dbReference type="PANTHER" id="PTHR11070">
    <property type="entry name" value="UVRD / RECB / PCRA DNA HELICASE FAMILY MEMBER"/>
    <property type="match status" value="1"/>
</dbReference>
<protein>
    <submittedName>
        <fullName evidence="8">ATP-dependent helicase</fullName>
    </submittedName>
</protein>
<sequence length="575" mass="62809">MEVQLSETAQGALDHDCPVLVLGGPGSGKTTLSLLKAQAILPALQPGQEILFLSFSRAAVRQVEIRCRDILRSDERRQIAVRTYHAFAMAILRAHGRLLTGSAPRIVYPGDENLAKAAFEGDWGAEAERLAREESRYAFGQFAAAAARLVAGSASIASLLANKYPVVILDEFQDTDDAQWALVKALSVRSKTVFMADPDQRIFDYDARVDPERLNHLRAHLSPAEFDLSGENHRSPDAGILQYANAVLTNRPLPDTKDVITRSYWANAFDGTVHAGVVWMLGSLRKAGIAHPSVVVLARTNSLVGKLSTILGQEHSFNGKTVRPVEHDVLWDADLTAAAALVVASILEWPSRSKDDALGQTFDRIADYFDAKNAASASNTARQSSERYRTAADRARRGEGQRLASSKALAASYDNGLTLQGDPARDWLQARDLLDARNDLSDLLANAKFVRLFRATDEIGSRLASAWDLRGSYGRAIDLVRRALEAGRLQADQRDPRGCVLMTIHKAKGKEFDGVLLVEGKYQGSFFRDTDTEAQRAAARRLLRVGITRARHQVAIIRPQGAPDLVTPAGSSLSN</sequence>
<dbReference type="GO" id="GO:0043138">
    <property type="term" value="F:3'-5' DNA helicase activity"/>
    <property type="evidence" value="ECO:0007669"/>
    <property type="project" value="UniProtKB-EC"/>
</dbReference>
<feature type="region of interest" description="Disordered" evidence="6">
    <location>
        <begin position="379"/>
        <end position="402"/>
    </location>
</feature>
<keyword evidence="9" id="KW-1185">Reference proteome</keyword>
<evidence type="ECO:0000256" key="2">
    <source>
        <dbReference type="ARBA" id="ARBA00022801"/>
    </source>
</evidence>
<evidence type="ECO:0000259" key="7">
    <source>
        <dbReference type="PROSITE" id="PS51198"/>
    </source>
</evidence>
<evidence type="ECO:0000256" key="6">
    <source>
        <dbReference type="SAM" id="MobiDB-lite"/>
    </source>
</evidence>
<reference evidence="8 9" key="1">
    <citation type="submission" date="2019-09" db="EMBL/GenBank/DDBJ databases">
        <title>Phylogeny of genus Pseudoclavibacter and closely related genus.</title>
        <authorList>
            <person name="Li Y."/>
        </authorList>
    </citation>
    <scope>NUCLEOTIDE SEQUENCE [LARGE SCALE GENOMIC DNA]</scope>
    <source>
        <strain evidence="8 9">KCTC 13959</strain>
    </source>
</reference>
<dbReference type="InterPro" id="IPR014016">
    <property type="entry name" value="UvrD-like_ATP-bd"/>
</dbReference>